<sequence length="115" mass="13009">MRELVKGLNTYQGTVCIFSFCMAHKGMIAAIEVYFQLNLYWHLFEKCCSDCLQESSSLATLRMHQSHQVETSNKRKTYNCPPTLCYSLENMSVHSQKQSQGLSCSGSTSLAIAQR</sequence>
<accession>A0A974HK76</accession>
<gene>
    <name evidence="1" type="ORF">XELAEV_18028074mg</name>
</gene>
<name>A0A974HK76_XENLA</name>
<reference evidence="2" key="1">
    <citation type="journal article" date="2016" name="Nature">
        <title>Genome evolution in the allotetraploid frog Xenopus laevis.</title>
        <authorList>
            <person name="Session A.M."/>
            <person name="Uno Y."/>
            <person name="Kwon T."/>
            <person name="Chapman J.A."/>
            <person name="Toyoda A."/>
            <person name="Takahashi S."/>
            <person name="Fukui A."/>
            <person name="Hikosaka A."/>
            <person name="Suzuki A."/>
            <person name="Kondo M."/>
            <person name="van Heeringen S.J."/>
            <person name="Quigley I."/>
            <person name="Heinz S."/>
            <person name="Ogino H."/>
            <person name="Ochi H."/>
            <person name="Hellsten U."/>
            <person name="Lyons J.B."/>
            <person name="Simakov O."/>
            <person name="Putnam N."/>
            <person name="Stites J."/>
            <person name="Kuroki Y."/>
            <person name="Tanaka T."/>
            <person name="Michiue T."/>
            <person name="Watanabe M."/>
            <person name="Bogdanovic O."/>
            <person name="Lister R."/>
            <person name="Georgiou G."/>
            <person name="Paranjpe S.S."/>
            <person name="van Kruijsbergen I."/>
            <person name="Shu S."/>
            <person name="Carlson J."/>
            <person name="Kinoshita T."/>
            <person name="Ohta Y."/>
            <person name="Mawaribuchi S."/>
            <person name="Jenkins J."/>
            <person name="Grimwood J."/>
            <person name="Schmutz J."/>
            <person name="Mitros T."/>
            <person name="Mozaffari S.V."/>
            <person name="Suzuki Y."/>
            <person name="Haramoto Y."/>
            <person name="Yamamoto T.S."/>
            <person name="Takagi C."/>
            <person name="Heald R."/>
            <person name="Miller K."/>
            <person name="Haudenschild C."/>
            <person name="Kitzman J."/>
            <person name="Nakayama T."/>
            <person name="Izutsu Y."/>
            <person name="Robert J."/>
            <person name="Fortriede J."/>
            <person name="Burns K."/>
            <person name="Lotay V."/>
            <person name="Karimi K."/>
            <person name="Yasuoka Y."/>
            <person name="Dichmann D.S."/>
            <person name="Flajnik M.F."/>
            <person name="Houston D.W."/>
            <person name="Shendure J."/>
            <person name="DuPasquier L."/>
            <person name="Vize P.D."/>
            <person name="Zorn A.M."/>
            <person name="Ito M."/>
            <person name="Marcotte E.M."/>
            <person name="Wallingford J.B."/>
            <person name="Ito Y."/>
            <person name="Asashima M."/>
            <person name="Ueno N."/>
            <person name="Matsuda Y."/>
            <person name="Veenstra G.J."/>
            <person name="Fujiyama A."/>
            <person name="Harland R.M."/>
            <person name="Taira M."/>
            <person name="Rokhsar D.S."/>
        </authorList>
    </citation>
    <scope>NUCLEOTIDE SEQUENCE [LARGE SCALE GENOMIC DNA]</scope>
    <source>
        <strain evidence="2">J</strain>
    </source>
</reference>
<dbReference type="EMBL" id="CM004474">
    <property type="protein sequence ID" value="OCT81257.1"/>
    <property type="molecule type" value="Genomic_DNA"/>
</dbReference>
<organism evidence="1 2">
    <name type="scientific">Xenopus laevis</name>
    <name type="common">African clawed frog</name>
    <dbReference type="NCBI Taxonomy" id="8355"/>
    <lineage>
        <taxon>Eukaryota</taxon>
        <taxon>Metazoa</taxon>
        <taxon>Chordata</taxon>
        <taxon>Craniata</taxon>
        <taxon>Vertebrata</taxon>
        <taxon>Euteleostomi</taxon>
        <taxon>Amphibia</taxon>
        <taxon>Batrachia</taxon>
        <taxon>Anura</taxon>
        <taxon>Pipoidea</taxon>
        <taxon>Pipidae</taxon>
        <taxon>Xenopodinae</taxon>
        <taxon>Xenopus</taxon>
        <taxon>Xenopus</taxon>
    </lineage>
</organism>
<evidence type="ECO:0000313" key="2">
    <source>
        <dbReference type="Proteomes" id="UP000694892"/>
    </source>
</evidence>
<evidence type="ECO:0000313" key="1">
    <source>
        <dbReference type="EMBL" id="OCT81257.1"/>
    </source>
</evidence>
<protein>
    <submittedName>
        <fullName evidence="1">Uncharacterized protein</fullName>
    </submittedName>
</protein>
<dbReference type="AlphaFoldDB" id="A0A974HK76"/>
<dbReference type="Proteomes" id="UP000694892">
    <property type="component" value="Chromosome 5L"/>
</dbReference>
<proteinExistence type="predicted"/>